<dbReference type="Proteomes" id="UP001196870">
    <property type="component" value="Unassembled WGS sequence"/>
</dbReference>
<evidence type="ECO:0000256" key="1">
    <source>
        <dbReference type="SAM" id="Phobius"/>
    </source>
</evidence>
<dbReference type="RefSeq" id="WP_211856081.1">
    <property type="nucleotide sequence ID" value="NZ_JAAGBB010000053.1"/>
</dbReference>
<organism evidence="2 3">
    <name type="scientific">Plastoroseomonas hellenica</name>
    <dbReference type="NCBI Taxonomy" id="2687306"/>
    <lineage>
        <taxon>Bacteria</taxon>
        <taxon>Pseudomonadati</taxon>
        <taxon>Pseudomonadota</taxon>
        <taxon>Alphaproteobacteria</taxon>
        <taxon>Acetobacterales</taxon>
        <taxon>Acetobacteraceae</taxon>
        <taxon>Plastoroseomonas</taxon>
    </lineage>
</organism>
<keyword evidence="1" id="KW-0812">Transmembrane</keyword>
<keyword evidence="1" id="KW-1133">Transmembrane helix</keyword>
<proteinExistence type="predicted"/>
<keyword evidence="1" id="KW-0472">Membrane</keyword>
<name>A0ABS5F6Y2_9PROT</name>
<accession>A0ABS5F6Y2</accession>
<feature type="transmembrane region" description="Helical" evidence="1">
    <location>
        <begin position="6"/>
        <end position="26"/>
    </location>
</feature>
<protein>
    <submittedName>
        <fullName evidence="2">Uncharacterized protein</fullName>
    </submittedName>
</protein>
<sequence length="53" mass="5439">MPVSGIEFGEILAWGLIAGCLVFAAARKWGLQTGVVLATLAAVLTKALLLNVA</sequence>
<gene>
    <name evidence="2" type="ORF">GXW71_28385</name>
</gene>
<evidence type="ECO:0000313" key="3">
    <source>
        <dbReference type="Proteomes" id="UP001196870"/>
    </source>
</evidence>
<comment type="caution">
    <text evidence="2">The sequence shown here is derived from an EMBL/GenBank/DDBJ whole genome shotgun (WGS) entry which is preliminary data.</text>
</comment>
<feature type="transmembrane region" description="Helical" evidence="1">
    <location>
        <begin position="33"/>
        <end position="52"/>
    </location>
</feature>
<dbReference type="EMBL" id="JAAGBB010000053">
    <property type="protein sequence ID" value="MBR0668304.1"/>
    <property type="molecule type" value="Genomic_DNA"/>
</dbReference>
<keyword evidence="3" id="KW-1185">Reference proteome</keyword>
<evidence type="ECO:0000313" key="2">
    <source>
        <dbReference type="EMBL" id="MBR0668304.1"/>
    </source>
</evidence>
<reference evidence="3" key="1">
    <citation type="journal article" date="2021" name="Syst. Appl. Microbiol.">
        <title>Roseomonas hellenica sp. nov., isolated from roots of wild-growing Alkanna tinctoria.</title>
        <authorList>
            <person name="Rat A."/>
            <person name="Naranjo H.D."/>
            <person name="Lebbe L."/>
            <person name="Cnockaert M."/>
            <person name="Krigas N."/>
            <person name="Grigoriadou K."/>
            <person name="Maloupa E."/>
            <person name="Willems A."/>
        </authorList>
    </citation>
    <scope>NUCLEOTIDE SEQUENCE [LARGE SCALE GENOMIC DNA]</scope>
    <source>
        <strain evidence="3">LMG 31523</strain>
    </source>
</reference>